<organism evidence="1">
    <name type="scientific">marine sediment metagenome</name>
    <dbReference type="NCBI Taxonomy" id="412755"/>
    <lineage>
        <taxon>unclassified sequences</taxon>
        <taxon>metagenomes</taxon>
        <taxon>ecological metagenomes</taxon>
    </lineage>
</organism>
<proteinExistence type="predicted"/>
<accession>A0A0F9TXI8</accession>
<name>A0A0F9TXI8_9ZZZZ</name>
<dbReference type="EMBL" id="LAZR01000243">
    <property type="protein sequence ID" value="KKN79672.1"/>
    <property type="molecule type" value="Genomic_DNA"/>
</dbReference>
<gene>
    <name evidence="1" type="ORF">LCGC14_0336940</name>
</gene>
<evidence type="ECO:0000313" key="1">
    <source>
        <dbReference type="EMBL" id="KKN79672.1"/>
    </source>
</evidence>
<dbReference type="AlphaFoldDB" id="A0A0F9TXI8"/>
<protein>
    <submittedName>
        <fullName evidence="1">Uncharacterized protein</fullName>
    </submittedName>
</protein>
<comment type="caution">
    <text evidence="1">The sequence shown here is derived from an EMBL/GenBank/DDBJ whole genome shotgun (WGS) entry which is preliminary data.</text>
</comment>
<sequence>MTVVPALKRYQHPAYTESDWQTLNPFLKRGELGIAVSEQLIPLYFKIGPGNWNSLESAIMSRYPYSEKVTNEIGDITIGESQENRLIADIIKDMISPFQVSSVTSLQNNADGGYSASATIEIGNTLSGSITITFTVTNQDNLASGDNLYIFAGGIFNEEGWLEFSGGQEILTLISPLAPSIPSIYTISIKVKDTQGESALAYTTIQFKPNIIWGNSTQEDLTGNEFANIGSKHNIITTDYTRDYAFTSANYCYLGIPVMLSPANVVFTDVTNPNLPAGIDMIDLGVVSVNNGVGTYNYRLYRTNYLLLNPIILRVE</sequence>
<reference evidence="1" key="1">
    <citation type="journal article" date="2015" name="Nature">
        <title>Complex archaea that bridge the gap between prokaryotes and eukaryotes.</title>
        <authorList>
            <person name="Spang A."/>
            <person name="Saw J.H."/>
            <person name="Jorgensen S.L."/>
            <person name="Zaremba-Niedzwiedzka K."/>
            <person name="Martijn J."/>
            <person name="Lind A.E."/>
            <person name="van Eijk R."/>
            <person name="Schleper C."/>
            <person name="Guy L."/>
            <person name="Ettema T.J."/>
        </authorList>
    </citation>
    <scope>NUCLEOTIDE SEQUENCE</scope>
</reference>